<gene>
    <name evidence="2" type="ORF">BDK51DRAFT_30089</name>
</gene>
<proteinExistence type="predicted"/>
<feature type="transmembrane region" description="Helical" evidence="1">
    <location>
        <begin position="167"/>
        <end position="187"/>
    </location>
</feature>
<dbReference type="Proteomes" id="UP000269721">
    <property type="component" value="Unassembled WGS sequence"/>
</dbReference>
<evidence type="ECO:0000313" key="2">
    <source>
        <dbReference type="EMBL" id="RKO83729.1"/>
    </source>
</evidence>
<evidence type="ECO:0000256" key="1">
    <source>
        <dbReference type="SAM" id="Phobius"/>
    </source>
</evidence>
<feature type="transmembrane region" description="Helical" evidence="1">
    <location>
        <begin position="207"/>
        <end position="226"/>
    </location>
</feature>
<organism evidence="2 3">
    <name type="scientific">Blyttiomyces helicus</name>
    <dbReference type="NCBI Taxonomy" id="388810"/>
    <lineage>
        <taxon>Eukaryota</taxon>
        <taxon>Fungi</taxon>
        <taxon>Fungi incertae sedis</taxon>
        <taxon>Chytridiomycota</taxon>
        <taxon>Chytridiomycota incertae sedis</taxon>
        <taxon>Chytridiomycetes</taxon>
        <taxon>Chytridiomycetes incertae sedis</taxon>
        <taxon>Blyttiomyces</taxon>
    </lineage>
</organism>
<keyword evidence="3" id="KW-1185">Reference proteome</keyword>
<feature type="transmembrane region" description="Helical" evidence="1">
    <location>
        <begin position="44"/>
        <end position="70"/>
    </location>
</feature>
<sequence length="252" mass="27920">FTIERPLHNVVLGGMLWLTTYSWWGGYTVYVSFIVCSTLSSNYAIVLFTLLAFSWITYSYNTMFILGYAVCETAKRGTFKRILNGSTLLNLGAQVVLACVAFCIMWVGPIEDGLNKGFNHLAIPHARSQVDTTRLFITKIIVATLLLIWAEMSPQARWVLSARPMRWFARLSSGVCLLSIAAVYLILPRVAANAAGPTISVAMVWGAYFATLAATCLAAAVFHFAVEWPSVIMGRAAWWLVGGEDKLTFAWR</sequence>
<protein>
    <submittedName>
        <fullName evidence="2">Uncharacterized protein</fullName>
    </submittedName>
</protein>
<feature type="transmembrane region" description="Helical" evidence="1">
    <location>
        <begin position="136"/>
        <end position="155"/>
    </location>
</feature>
<reference evidence="3" key="1">
    <citation type="journal article" date="2018" name="Nat. Microbiol.">
        <title>Leveraging single-cell genomics to expand the fungal tree of life.</title>
        <authorList>
            <person name="Ahrendt S.R."/>
            <person name="Quandt C.A."/>
            <person name="Ciobanu D."/>
            <person name="Clum A."/>
            <person name="Salamov A."/>
            <person name="Andreopoulos B."/>
            <person name="Cheng J.F."/>
            <person name="Woyke T."/>
            <person name="Pelin A."/>
            <person name="Henrissat B."/>
            <person name="Reynolds N.K."/>
            <person name="Benny G.L."/>
            <person name="Smith M.E."/>
            <person name="James T.Y."/>
            <person name="Grigoriev I.V."/>
        </authorList>
    </citation>
    <scope>NUCLEOTIDE SEQUENCE [LARGE SCALE GENOMIC DNA]</scope>
</reference>
<keyword evidence="1" id="KW-1133">Transmembrane helix</keyword>
<feature type="non-terminal residue" evidence="2">
    <location>
        <position position="1"/>
    </location>
</feature>
<feature type="transmembrane region" description="Helical" evidence="1">
    <location>
        <begin position="7"/>
        <end position="24"/>
    </location>
</feature>
<feature type="transmembrane region" description="Helical" evidence="1">
    <location>
        <begin position="82"/>
        <end position="107"/>
    </location>
</feature>
<dbReference type="AlphaFoldDB" id="A0A4P9VVN9"/>
<name>A0A4P9VVN9_9FUNG</name>
<dbReference type="EMBL" id="ML000907">
    <property type="protein sequence ID" value="RKO83729.1"/>
    <property type="molecule type" value="Genomic_DNA"/>
</dbReference>
<keyword evidence="1" id="KW-0472">Membrane</keyword>
<dbReference type="OrthoDB" id="3354346at2759"/>
<keyword evidence="1" id="KW-0812">Transmembrane</keyword>
<evidence type="ECO:0000313" key="3">
    <source>
        <dbReference type="Proteomes" id="UP000269721"/>
    </source>
</evidence>
<accession>A0A4P9VVN9</accession>